<dbReference type="GO" id="GO:0000978">
    <property type="term" value="F:RNA polymerase II cis-regulatory region sequence-specific DNA binding"/>
    <property type="evidence" value="ECO:0007669"/>
    <property type="project" value="TreeGrafter"/>
</dbReference>
<dbReference type="SUPFAM" id="SSF57959">
    <property type="entry name" value="Leucine zipper domain"/>
    <property type="match status" value="1"/>
</dbReference>
<dbReference type="AlphaFoldDB" id="A0A815ICD4"/>
<dbReference type="InterPro" id="IPR004827">
    <property type="entry name" value="bZIP"/>
</dbReference>
<protein>
    <recommendedName>
        <fullName evidence="3">BZIP domain-containing protein</fullName>
    </recommendedName>
</protein>
<dbReference type="Gene3D" id="1.20.5.170">
    <property type="match status" value="1"/>
</dbReference>
<feature type="compositionally biased region" description="Basic and acidic residues" evidence="2">
    <location>
        <begin position="117"/>
        <end position="127"/>
    </location>
</feature>
<dbReference type="InterPro" id="IPR031106">
    <property type="entry name" value="C/EBP"/>
</dbReference>
<dbReference type="PANTHER" id="PTHR23334:SF20">
    <property type="entry name" value="BASIC LEUCINE ZIPPER 24"/>
    <property type="match status" value="1"/>
</dbReference>
<sequence length="223" mass="25500">MQHNQQMIKTTKNSIRIHSTLNVEILQAHRSPLNTSMPTEINDSIDLSHDQFLFDSNIFQEDGVILTEDDYNDLSIDLDNIDPTDYLFNSDSNMSNMQSSSPQIQYDEMTEVSTDSRSNELEQDQRDSAVPSDSTPKLTRFGSKKVIKYSAEYYDRRSKNNGAVHKSREKAKENKKATELKMAMLANENQQLINRVDLLTKELESLKSSCEAFNHILLTNAVE</sequence>
<reference evidence="4" key="1">
    <citation type="submission" date="2021-02" db="EMBL/GenBank/DDBJ databases">
        <authorList>
            <person name="Nowell W R."/>
        </authorList>
    </citation>
    <scope>NUCLEOTIDE SEQUENCE</scope>
</reference>
<dbReference type="GO" id="GO:0006351">
    <property type="term" value="P:DNA-templated transcription"/>
    <property type="evidence" value="ECO:0007669"/>
    <property type="project" value="InterPro"/>
</dbReference>
<feature type="compositionally biased region" description="Low complexity" evidence="2">
    <location>
        <begin position="89"/>
        <end position="101"/>
    </location>
</feature>
<dbReference type="GO" id="GO:0000981">
    <property type="term" value="F:DNA-binding transcription factor activity, RNA polymerase II-specific"/>
    <property type="evidence" value="ECO:0007669"/>
    <property type="project" value="TreeGrafter"/>
</dbReference>
<proteinExistence type="predicted"/>
<feature type="region of interest" description="Disordered" evidence="2">
    <location>
        <begin position="89"/>
        <end position="138"/>
    </location>
</feature>
<dbReference type="SMART" id="SM00338">
    <property type="entry name" value="BRLZ"/>
    <property type="match status" value="1"/>
</dbReference>
<dbReference type="EMBL" id="CAJNOG010000816">
    <property type="protein sequence ID" value="CAF1364004.1"/>
    <property type="molecule type" value="Genomic_DNA"/>
</dbReference>
<dbReference type="CDD" id="cd14693">
    <property type="entry name" value="bZIP_CEBP"/>
    <property type="match status" value="1"/>
</dbReference>
<name>A0A815ICD4_9BILA</name>
<evidence type="ECO:0000313" key="5">
    <source>
        <dbReference type="Proteomes" id="UP000663845"/>
    </source>
</evidence>
<accession>A0A815ICD4</accession>
<dbReference type="PANTHER" id="PTHR23334">
    <property type="entry name" value="CCAAT/ENHANCER BINDING PROTEIN"/>
    <property type="match status" value="1"/>
</dbReference>
<comment type="caution">
    <text evidence="4">The sequence shown here is derived from an EMBL/GenBank/DDBJ whole genome shotgun (WGS) entry which is preliminary data.</text>
</comment>
<dbReference type="PROSITE" id="PS50217">
    <property type="entry name" value="BZIP"/>
    <property type="match status" value="1"/>
</dbReference>
<evidence type="ECO:0000313" key="4">
    <source>
        <dbReference type="EMBL" id="CAF1364004.1"/>
    </source>
</evidence>
<evidence type="ECO:0000259" key="3">
    <source>
        <dbReference type="PROSITE" id="PS50217"/>
    </source>
</evidence>
<gene>
    <name evidence="4" type="ORF">JYZ213_LOCUS35746</name>
</gene>
<dbReference type="Pfam" id="PF07716">
    <property type="entry name" value="bZIP_2"/>
    <property type="match status" value="1"/>
</dbReference>
<organism evidence="4 5">
    <name type="scientific">Adineta steineri</name>
    <dbReference type="NCBI Taxonomy" id="433720"/>
    <lineage>
        <taxon>Eukaryota</taxon>
        <taxon>Metazoa</taxon>
        <taxon>Spiralia</taxon>
        <taxon>Gnathifera</taxon>
        <taxon>Rotifera</taxon>
        <taxon>Eurotatoria</taxon>
        <taxon>Bdelloidea</taxon>
        <taxon>Adinetida</taxon>
        <taxon>Adinetidae</taxon>
        <taxon>Adineta</taxon>
    </lineage>
</organism>
<evidence type="ECO:0000256" key="1">
    <source>
        <dbReference type="SAM" id="Coils"/>
    </source>
</evidence>
<feature type="domain" description="BZIP" evidence="3">
    <location>
        <begin position="150"/>
        <end position="213"/>
    </location>
</feature>
<dbReference type="Proteomes" id="UP000663845">
    <property type="component" value="Unassembled WGS sequence"/>
</dbReference>
<keyword evidence="1" id="KW-0175">Coiled coil</keyword>
<evidence type="ECO:0000256" key="2">
    <source>
        <dbReference type="SAM" id="MobiDB-lite"/>
    </source>
</evidence>
<feature type="coiled-coil region" evidence="1">
    <location>
        <begin position="168"/>
        <end position="209"/>
    </location>
</feature>
<dbReference type="InterPro" id="IPR046347">
    <property type="entry name" value="bZIP_sf"/>
</dbReference>